<dbReference type="VEuPathDB" id="FungiDB:SCHCODRAFT_02632364"/>
<name>D8Q8Z9_SCHCM</name>
<keyword evidence="4" id="KW-1185">Reference proteome</keyword>
<dbReference type="PANTHER" id="PTHR46230">
    <property type="match status" value="1"/>
</dbReference>
<reference evidence="3 4" key="1">
    <citation type="journal article" date="2010" name="Nat. Biotechnol.">
        <title>Genome sequence of the model mushroom Schizophyllum commune.</title>
        <authorList>
            <person name="Ohm R.A."/>
            <person name="de Jong J.F."/>
            <person name="Lugones L.G."/>
            <person name="Aerts A."/>
            <person name="Kothe E."/>
            <person name="Stajich J.E."/>
            <person name="de Vries R.P."/>
            <person name="Record E."/>
            <person name="Levasseur A."/>
            <person name="Baker S.E."/>
            <person name="Bartholomew K.A."/>
            <person name="Coutinho P.M."/>
            <person name="Erdmann S."/>
            <person name="Fowler T.J."/>
            <person name="Gathman A.C."/>
            <person name="Lombard V."/>
            <person name="Henrissat B."/>
            <person name="Knabe N."/>
            <person name="Kuees U."/>
            <person name="Lilly W.W."/>
            <person name="Lindquist E."/>
            <person name="Lucas S."/>
            <person name="Magnuson J.K."/>
            <person name="Piumi F."/>
            <person name="Raudaskoski M."/>
            <person name="Salamov A."/>
            <person name="Schmutz J."/>
            <person name="Schwarze F.W.M.R."/>
            <person name="vanKuyk P.A."/>
            <person name="Horton J.S."/>
            <person name="Grigoriev I.V."/>
            <person name="Woesten H.A.B."/>
        </authorList>
    </citation>
    <scope>NUCLEOTIDE SEQUENCE [LARGE SCALE GENOMIC DNA]</scope>
    <source>
        <strain evidence="4">H4-8 / FGSC 9210</strain>
    </source>
</reference>
<dbReference type="PIRSF" id="PIRSF003113">
    <property type="entry name" value="BolA"/>
    <property type="match status" value="1"/>
</dbReference>
<dbReference type="EMBL" id="GL377308">
    <property type="protein sequence ID" value="EFI95151.1"/>
    <property type="molecule type" value="Genomic_DNA"/>
</dbReference>
<dbReference type="STRING" id="578458.D8Q8Z9"/>
<dbReference type="SUPFAM" id="SSF82657">
    <property type="entry name" value="BolA-like"/>
    <property type="match status" value="1"/>
</dbReference>
<dbReference type="PANTHER" id="PTHR46230:SF7">
    <property type="entry name" value="BOLA-LIKE PROTEIN 1"/>
    <property type="match status" value="1"/>
</dbReference>
<dbReference type="Pfam" id="PF01722">
    <property type="entry name" value="BolA"/>
    <property type="match status" value="1"/>
</dbReference>
<dbReference type="OMA" id="CLGGFGK"/>
<dbReference type="OrthoDB" id="411584at2759"/>
<organism evidence="4">
    <name type="scientific">Schizophyllum commune (strain H4-8 / FGSC 9210)</name>
    <name type="common">Split gill fungus</name>
    <dbReference type="NCBI Taxonomy" id="578458"/>
    <lineage>
        <taxon>Eukaryota</taxon>
        <taxon>Fungi</taxon>
        <taxon>Dikarya</taxon>
        <taxon>Basidiomycota</taxon>
        <taxon>Agaricomycotina</taxon>
        <taxon>Agaricomycetes</taxon>
        <taxon>Agaricomycetidae</taxon>
        <taxon>Agaricales</taxon>
        <taxon>Schizophyllaceae</taxon>
        <taxon>Schizophyllum</taxon>
    </lineage>
</organism>
<dbReference type="Proteomes" id="UP000007431">
    <property type="component" value="Unassembled WGS sequence"/>
</dbReference>
<evidence type="ECO:0000313" key="4">
    <source>
        <dbReference type="Proteomes" id="UP000007431"/>
    </source>
</evidence>
<dbReference type="FunCoup" id="D8Q8Z9">
    <property type="interactions" value="36"/>
</dbReference>
<dbReference type="HOGENOM" id="CLU_109462_2_0_1"/>
<dbReference type="GO" id="GO:0005759">
    <property type="term" value="C:mitochondrial matrix"/>
    <property type="evidence" value="ECO:0007669"/>
    <property type="project" value="TreeGrafter"/>
</dbReference>
<dbReference type="GO" id="GO:0044572">
    <property type="term" value="P:[4Fe-4S] cluster assembly"/>
    <property type="evidence" value="ECO:0007669"/>
    <property type="project" value="TreeGrafter"/>
</dbReference>
<sequence length="108" mass="11600">MSSASQSSSGPIETAIRQKLTGLLQPQTLSITNDSWKHKHHAPMRAAGGGNGETHFSIQVVSDAFRGKTTIQRHRMIHSALSEELAQGLHSISLNTKTAEEAEKAAAQ</sequence>
<dbReference type="GeneID" id="9588033"/>
<evidence type="ECO:0000256" key="1">
    <source>
        <dbReference type="RuleBase" id="RU003860"/>
    </source>
</evidence>
<dbReference type="eggNOG" id="KOG2313">
    <property type="taxonomic scope" value="Eukaryota"/>
</dbReference>
<comment type="similarity">
    <text evidence="1">Belongs to the BolA/IbaG family.</text>
</comment>
<evidence type="ECO:0000256" key="2">
    <source>
        <dbReference type="SAM" id="MobiDB-lite"/>
    </source>
</evidence>
<feature type="region of interest" description="Disordered" evidence="2">
    <location>
        <begin position="33"/>
        <end position="53"/>
    </location>
</feature>
<proteinExistence type="inferred from homology"/>
<dbReference type="InParanoid" id="D8Q8Z9"/>
<dbReference type="InterPro" id="IPR002634">
    <property type="entry name" value="BolA"/>
</dbReference>
<dbReference type="Gene3D" id="3.30.300.90">
    <property type="entry name" value="BolA-like"/>
    <property type="match status" value="1"/>
</dbReference>
<dbReference type="InterPro" id="IPR036065">
    <property type="entry name" value="BolA-like_sf"/>
</dbReference>
<dbReference type="AlphaFoldDB" id="D8Q8Z9"/>
<gene>
    <name evidence="3" type="ORF">SCHCODRAFT_57108</name>
</gene>
<dbReference type="KEGG" id="scm:SCHCO_02632364"/>
<evidence type="ECO:0000313" key="3">
    <source>
        <dbReference type="EMBL" id="EFI95151.1"/>
    </source>
</evidence>
<accession>D8Q8Z9</accession>
<evidence type="ECO:0008006" key="5">
    <source>
        <dbReference type="Google" id="ProtNLM"/>
    </source>
</evidence>
<protein>
    <recommendedName>
        <fullName evidence="5">Bola-like protein</fullName>
    </recommendedName>
</protein>
<dbReference type="RefSeq" id="XP_003030054.1">
    <property type="nucleotide sequence ID" value="XM_003030008.1"/>
</dbReference>